<dbReference type="SMART" id="SM00028">
    <property type="entry name" value="TPR"/>
    <property type="match status" value="6"/>
</dbReference>
<dbReference type="SUPFAM" id="SSF81901">
    <property type="entry name" value="HCP-like"/>
    <property type="match status" value="1"/>
</dbReference>
<dbReference type="STRING" id="1492898.SY85_02480"/>
<name>A0A172TRB8_9BACT</name>
<evidence type="ECO:0000313" key="6">
    <source>
        <dbReference type="Proteomes" id="UP000077177"/>
    </source>
</evidence>
<dbReference type="KEGG" id="fla:SY85_02480"/>
<keyword evidence="4" id="KW-0732">Signal</keyword>
<protein>
    <submittedName>
        <fullName evidence="5">Uncharacterized protein</fullName>
    </submittedName>
</protein>
<keyword evidence="2 3" id="KW-0802">TPR repeat</keyword>
<dbReference type="Proteomes" id="UP000077177">
    <property type="component" value="Chromosome"/>
</dbReference>
<dbReference type="Pfam" id="PF12895">
    <property type="entry name" value="ANAPC3"/>
    <property type="match status" value="1"/>
</dbReference>
<gene>
    <name evidence="5" type="ORF">SY85_02480</name>
</gene>
<dbReference type="RefSeq" id="WP_066401647.1">
    <property type="nucleotide sequence ID" value="NZ_CP011390.1"/>
</dbReference>
<evidence type="ECO:0000256" key="3">
    <source>
        <dbReference type="PROSITE-ProRule" id="PRU00339"/>
    </source>
</evidence>
<dbReference type="AlphaFoldDB" id="A0A172TRB8"/>
<proteinExistence type="predicted"/>
<dbReference type="PANTHER" id="PTHR44186:SF1">
    <property type="entry name" value="BARDET-BIEDL SYNDROME 4 PROTEIN"/>
    <property type="match status" value="1"/>
</dbReference>
<feature type="repeat" description="TPR" evidence="3">
    <location>
        <begin position="296"/>
        <end position="329"/>
    </location>
</feature>
<evidence type="ECO:0000256" key="1">
    <source>
        <dbReference type="ARBA" id="ARBA00022737"/>
    </source>
</evidence>
<dbReference type="PROSITE" id="PS50005">
    <property type="entry name" value="TPR"/>
    <property type="match status" value="5"/>
</dbReference>
<keyword evidence="1" id="KW-0677">Repeat</keyword>
<dbReference type="PANTHER" id="PTHR44186">
    <property type="match status" value="1"/>
</dbReference>
<evidence type="ECO:0000313" key="5">
    <source>
        <dbReference type="EMBL" id="ANE49536.1"/>
    </source>
</evidence>
<dbReference type="Gene3D" id="1.25.40.10">
    <property type="entry name" value="Tetratricopeptide repeat domain"/>
    <property type="match status" value="3"/>
</dbReference>
<feature type="signal peptide" evidence="4">
    <location>
        <begin position="1"/>
        <end position="19"/>
    </location>
</feature>
<dbReference type="EMBL" id="CP011390">
    <property type="protein sequence ID" value="ANE49536.1"/>
    <property type="molecule type" value="Genomic_DNA"/>
</dbReference>
<evidence type="ECO:0000256" key="2">
    <source>
        <dbReference type="ARBA" id="ARBA00022803"/>
    </source>
</evidence>
<evidence type="ECO:0000256" key="4">
    <source>
        <dbReference type="SAM" id="SignalP"/>
    </source>
</evidence>
<dbReference type="SUPFAM" id="SSF48452">
    <property type="entry name" value="TPR-like"/>
    <property type="match status" value="1"/>
</dbReference>
<dbReference type="Pfam" id="PF13181">
    <property type="entry name" value="TPR_8"/>
    <property type="match status" value="1"/>
</dbReference>
<dbReference type="OrthoDB" id="672485at2"/>
<feature type="chain" id="PRO_5008001035" evidence="4">
    <location>
        <begin position="20"/>
        <end position="342"/>
    </location>
</feature>
<dbReference type="Pfam" id="PF14559">
    <property type="entry name" value="TPR_19"/>
    <property type="match status" value="1"/>
</dbReference>
<sequence length="342" mass="39024">MRIILAVAFTAFSAAAAYAQTDSSTFFLQKGLEEKGKGRAMEAFKQFDKAYSYNKTNKDVVNELANSLLGLRRYAQAREKFLELEKLGDKSVDIYKNLMTLSFNMRQFPDVIKYAGLLKQANPNEKVAFYIGKAHYENENYGEAIKQLTVAMQEDPTNAESPYMIARAYSDMNNNKLAAPFFEKAIALQPDNARWMYELGLIYYAIPDDKNSLKYLLMAGEKGLKRDNEYLENLAIAYLNNKQFDKGMDILKESLNRRPSDMNLLNMMAEACYDTKRYDEAIGYWDKVLELDKQNASALFMIGMSYQKKGEKQKGMALCDKAIEIDPSLAKNRQKMEMPGGL</sequence>
<dbReference type="InterPro" id="IPR019734">
    <property type="entry name" value="TPR_rpt"/>
</dbReference>
<organism evidence="5 6">
    <name type="scientific">Flavisolibacter tropicus</name>
    <dbReference type="NCBI Taxonomy" id="1492898"/>
    <lineage>
        <taxon>Bacteria</taxon>
        <taxon>Pseudomonadati</taxon>
        <taxon>Bacteroidota</taxon>
        <taxon>Chitinophagia</taxon>
        <taxon>Chitinophagales</taxon>
        <taxon>Chitinophagaceae</taxon>
        <taxon>Flavisolibacter</taxon>
    </lineage>
</organism>
<reference evidence="5 6" key="2">
    <citation type="journal article" date="2016" name="Int. J. Syst. Evol. Microbiol.">
        <title>Flavisolibacter tropicus sp. nov., isolated from tropical soil.</title>
        <authorList>
            <person name="Lee J.J."/>
            <person name="Kang M.S."/>
            <person name="Kim G.S."/>
            <person name="Lee C.S."/>
            <person name="Lim S."/>
            <person name="Lee J."/>
            <person name="Roh S.H."/>
            <person name="Kang H."/>
            <person name="Ha J.M."/>
            <person name="Bae S."/>
            <person name="Jung H.Y."/>
            <person name="Kim M.K."/>
        </authorList>
    </citation>
    <scope>NUCLEOTIDE SEQUENCE [LARGE SCALE GENOMIC DNA]</scope>
    <source>
        <strain evidence="5 6">LCS9</strain>
    </source>
</reference>
<feature type="repeat" description="TPR" evidence="3">
    <location>
        <begin position="228"/>
        <end position="261"/>
    </location>
</feature>
<keyword evidence="6" id="KW-1185">Reference proteome</keyword>
<feature type="repeat" description="TPR" evidence="3">
    <location>
        <begin position="159"/>
        <end position="192"/>
    </location>
</feature>
<accession>A0A172TRB8</accession>
<feature type="repeat" description="TPR" evidence="3">
    <location>
        <begin position="262"/>
        <end position="295"/>
    </location>
</feature>
<reference evidence="6" key="1">
    <citation type="submission" date="2015-01" db="EMBL/GenBank/DDBJ databases">
        <title>Flavisolibacter sp./LCS9/ whole genome sequencing.</title>
        <authorList>
            <person name="Kim M.K."/>
            <person name="Srinivasan S."/>
            <person name="Lee J.-J."/>
        </authorList>
    </citation>
    <scope>NUCLEOTIDE SEQUENCE [LARGE SCALE GENOMIC DNA]</scope>
    <source>
        <strain evidence="6">LCS9</strain>
    </source>
</reference>
<feature type="repeat" description="TPR" evidence="3">
    <location>
        <begin position="125"/>
        <end position="158"/>
    </location>
</feature>
<dbReference type="InterPro" id="IPR011990">
    <property type="entry name" value="TPR-like_helical_dom_sf"/>
</dbReference>